<proteinExistence type="predicted"/>
<comment type="caution">
    <text evidence="1">The sequence shown here is derived from an EMBL/GenBank/DDBJ whole genome shotgun (WGS) entry which is preliminary data.</text>
</comment>
<evidence type="ECO:0000313" key="2">
    <source>
        <dbReference type="Proteomes" id="UP001054821"/>
    </source>
</evidence>
<dbReference type="Proteomes" id="UP001054821">
    <property type="component" value="Chromosome 5"/>
</dbReference>
<dbReference type="EMBL" id="JAJFAZ020000005">
    <property type="protein sequence ID" value="KAI5327789.1"/>
    <property type="molecule type" value="Genomic_DNA"/>
</dbReference>
<reference evidence="1 2" key="1">
    <citation type="journal article" date="2022" name="G3 (Bethesda)">
        <title>Whole-genome sequence and methylome profiling of the almond [Prunus dulcis (Mill.) D.A. Webb] cultivar 'Nonpareil'.</title>
        <authorList>
            <person name="D'Amico-Willman K.M."/>
            <person name="Ouma W.Z."/>
            <person name="Meulia T."/>
            <person name="Sideli G.M."/>
            <person name="Gradziel T.M."/>
            <person name="Fresnedo-Ramirez J."/>
        </authorList>
    </citation>
    <scope>NUCLEOTIDE SEQUENCE [LARGE SCALE GENOMIC DNA]</scope>
    <source>
        <strain evidence="1">Clone GOH B32 T37-40</strain>
    </source>
</reference>
<evidence type="ECO:0000313" key="1">
    <source>
        <dbReference type="EMBL" id="KAI5327789.1"/>
    </source>
</evidence>
<accession>A0AAD4Z068</accession>
<name>A0AAD4Z068_PRUDU</name>
<gene>
    <name evidence="1" type="ORF">L3X38_027185</name>
</gene>
<keyword evidence="2" id="KW-1185">Reference proteome</keyword>
<sequence length="101" mass="11809">MYNEIPVTEPIEKIFDSFWNLHRTEGREIRDVKAEREQNRVTMILSYICKKPSVVLAVYCIWCEKNNQRPIQTPPPLRVSFRGKLKVSGSHLRFASVAPHL</sequence>
<dbReference type="AlphaFoldDB" id="A0AAD4Z068"/>
<organism evidence="1 2">
    <name type="scientific">Prunus dulcis</name>
    <name type="common">Almond</name>
    <name type="synonym">Amygdalus dulcis</name>
    <dbReference type="NCBI Taxonomy" id="3755"/>
    <lineage>
        <taxon>Eukaryota</taxon>
        <taxon>Viridiplantae</taxon>
        <taxon>Streptophyta</taxon>
        <taxon>Embryophyta</taxon>
        <taxon>Tracheophyta</taxon>
        <taxon>Spermatophyta</taxon>
        <taxon>Magnoliopsida</taxon>
        <taxon>eudicotyledons</taxon>
        <taxon>Gunneridae</taxon>
        <taxon>Pentapetalae</taxon>
        <taxon>rosids</taxon>
        <taxon>fabids</taxon>
        <taxon>Rosales</taxon>
        <taxon>Rosaceae</taxon>
        <taxon>Amygdaloideae</taxon>
        <taxon>Amygdaleae</taxon>
        <taxon>Prunus</taxon>
    </lineage>
</organism>
<protein>
    <submittedName>
        <fullName evidence="1">Uncharacterized protein</fullName>
    </submittedName>
</protein>